<feature type="domain" description="YNCE-like beta-propeller" evidence="4">
    <location>
        <begin position="150"/>
        <end position="297"/>
    </location>
</feature>
<comment type="caution">
    <text evidence="5">The sequence shown here is derived from an EMBL/GenBank/DDBJ whole genome shotgun (WGS) entry which is preliminary data.</text>
</comment>
<dbReference type="Gene3D" id="2.130.10.10">
    <property type="entry name" value="YVTN repeat-like/Quinoprotein amine dehydrogenase"/>
    <property type="match status" value="2"/>
</dbReference>
<gene>
    <name evidence="5" type="ORF">LMG23992_03493</name>
</gene>
<evidence type="ECO:0000313" key="5">
    <source>
        <dbReference type="EMBL" id="CAG9177388.1"/>
    </source>
</evidence>
<feature type="compositionally biased region" description="Pro residues" evidence="2">
    <location>
        <begin position="126"/>
        <end position="135"/>
    </location>
</feature>
<dbReference type="InterPro" id="IPR048433">
    <property type="entry name" value="YNCE-like_beta-prop"/>
</dbReference>
<accession>A0ABN7YV86</accession>
<evidence type="ECO:0000256" key="1">
    <source>
        <dbReference type="ARBA" id="ARBA00022729"/>
    </source>
</evidence>
<sequence length="357" mass="37859">MTSPSVSLRAAALLALAPVLAGTGQAGAAQAYVSTESGGIAVIDLERMERLPGPATAGKGPRGLGLTADGKYLLTANKETGDMSVIDVAAGKEVRRVPIGQNPEFVRVAGDQAFVTFEPGERAGPPGKPAAPTPPKDAGKRDDDKPLPAEIAVVDLRTWRVTRTVRSGLETEGIEFSHDGRLMLVTNEGDDTVTVYEKASGRQVQRLPMPAGSRPRGIRASPDGSRYVVTLESANAFVVLAADDYRVLRTVPTRTGPYGVTFDRSGARVFVAASRADTLQVFDGQSYAPLADIAVGKRCWHFSFTPDDTRLLVACGRSNAVQVFDARTYQPVKQIDGLPLAWGIVTYPKSIGSIDAP</sequence>
<dbReference type="PANTHER" id="PTHR47197:SF3">
    <property type="entry name" value="DIHYDRO-HEME D1 DEHYDROGENASE"/>
    <property type="match status" value="1"/>
</dbReference>
<dbReference type="RefSeq" id="WP_224081060.1">
    <property type="nucleotide sequence ID" value="NZ_CAJZAI010000008.1"/>
</dbReference>
<dbReference type="SUPFAM" id="SSF50974">
    <property type="entry name" value="Nitrous oxide reductase, N-terminal domain"/>
    <property type="match status" value="1"/>
</dbReference>
<organism evidence="5 6">
    <name type="scientific">Cupriavidus laharis</name>
    <dbReference type="NCBI Taxonomy" id="151654"/>
    <lineage>
        <taxon>Bacteria</taxon>
        <taxon>Pseudomonadati</taxon>
        <taxon>Pseudomonadota</taxon>
        <taxon>Betaproteobacteria</taxon>
        <taxon>Burkholderiales</taxon>
        <taxon>Burkholderiaceae</taxon>
        <taxon>Cupriavidus</taxon>
    </lineage>
</organism>
<dbReference type="InterPro" id="IPR011045">
    <property type="entry name" value="N2O_reductase_N"/>
</dbReference>
<dbReference type="SMART" id="SM00320">
    <property type="entry name" value="WD40"/>
    <property type="match status" value="3"/>
</dbReference>
<dbReference type="EMBL" id="CAJZAI010000008">
    <property type="protein sequence ID" value="CAG9177388.1"/>
    <property type="molecule type" value="Genomic_DNA"/>
</dbReference>
<feature type="region of interest" description="Disordered" evidence="2">
    <location>
        <begin position="118"/>
        <end position="146"/>
    </location>
</feature>
<evidence type="ECO:0000256" key="3">
    <source>
        <dbReference type="SAM" id="SignalP"/>
    </source>
</evidence>
<evidence type="ECO:0000256" key="2">
    <source>
        <dbReference type="SAM" id="MobiDB-lite"/>
    </source>
</evidence>
<feature type="chain" id="PRO_5046884798" description="YNCE-like beta-propeller domain-containing protein" evidence="3">
    <location>
        <begin position="29"/>
        <end position="357"/>
    </location>
</feature>
<protein>
    <recommendedName>
        <fullName evidence="4">YNCE-like beta-propeller domain-containing protein</fullName>
    </recommendedName>
</protein>
<name>A0ABN7YV86_9BURK</name>
<dbReference type="InterPro" id="IPR001680">
    <property type="entry name" value="WD40_rpt"/>
</dbReference>
<proteinExistence type="predicted"/>
<dbReference type="Proteomes" id="UP000727654">
    <property type="component" value="Unassembled WGS sequence"/>
</dbReference>
<dbReference type="PANTHER" id="PTHR47197">
    <property type="entry name" value="PROTEIN NIRF"/>
    <property type="match status" value="1"/>
</dbReference>
<reference evidence="5 6" key="1">
    <citation type="submission" date="2021-08" db="EMBL/GenBank/DDBJ databases">
        <authorList>
            <person name="Peeters C."/>
        </authorList>
    </citation>
    <scope>NUCLEOTIDE SEQUENCE [LARGE SCALE GENOMIC DNA]</scope>
    <source>
        <strain evidence="5 6">LMG 23992</strain>
    </source>
</reference>
<dbReference type="InterPro" id="IPR051200">
    <property type="entry name" value="Host-pathogen_enzymatic-act"/>
</dbReference>
<feature type="compositionally biased region" description="Basic and acidic residues" evidence="2">
    <location>
        <begin position="137"/>
        <end position="146"/>
    </location>
</feature>
<evidence type="ECO:0000313" key="6">
    <source>
        <dbReference type="Proteomes" id="UP000727654"/>
    </source>
</evidence>
<evidence type="ECO:0000259" key="4">
    <source>
        <dbReference type="Pfam" id="PF21783"/>
    </source>
</evidence>
<dbReference type="Pfam" id="PF21783">
    <property type="entry name" value="YNCE"/>
    <property type="match status" value="1"/>
</dbReference>
<dbReference type="InterPro" id="IPR015943">
    <property type="entry name" value="WD40/YVTN_repeat-like_dom_sf"/>
</dbReference>
<keyword evidence="1 3" id="KW-0732">Signal</keyword>
<feature type="signal peptide" evidence="3">
    <location>
        <begin position="1"/>
        <end position="28"/>
    </location>
</feature>
<keyword evidence="6" id="KW-1185">Reference proteome</keyword>